<proteinExistence type="predicted"/>
<feature type="transmembrane region" description="Helical" evidence="7">
    <location>
        <begin position="137"/>
        <end position="161"/>
    </location>
</feature>
<feature type="transmembrane region" description="Helical" evidence="7">
    <location>
        <begin position="370"/>
        <end position="392"/>
    </location>
</feature>
<feature type="domain" description="Major facilitator superfamily (MFS) profile" evidence="8">
    <location>
        <begin position="9"/>
        <end position="396"/>
    </location>
</feature>
<dbReference type="RefSeq" id="WP_188176343.1">
    <property type="nucleotide sequence ID" value="NZ_JACVVD010000007.1"/>
</dbReference>
<dbReference type="PROSITE" id="PS50850">
    <property type="entry name" value="MFS"/>
    <property type="match status" value="1"/>
</dbReference>
<feature type="transmembrane region" description="Helical" evidence="7">
    <location>
        <begin position="45"/>
        <end position="67"/>
    </location>
</feature>
<gene>
    <name evidence="9" type="ORF">ICC18_20855</name>
</gene>
<evidence type="ECO:0000256" key="1">
    <source>
        <dbReference type="ARBA" id="ARBA00004651"/>
    </source>
</evidence>
<name>A0A926QL79_9BACL</name>
<feature type="transmembrane region" description="Helical" evidence="7">
    <location>
        <begin position="12"/>
        <end position="33"/>
    </location>
</feature>
<keyword evidence="5 7" id="KW-1133">Transmembrane helix</keyword>
<feature type="transmembrane region" description="Helical" evidence="7">
    <location>
        <begin position="79"/>
        <end position="97"/>
    </location>
</feature>
<dbReference type="Proteomes" id="UP000650466">
    <property type="component" value="Unassembled WGS sequence"/>
</dbReference>
<feature type="transmembrane region" description="Helical" evidence="7">
    <location>
        <begin position="342"/>
        <end position="364"/>
    </location>
</feature>
<protein>
    <submittedName>
        <fullName evidence="9">MFS transporter</fullName>
    </submittedName>
</protein>
<feature type="transmembrane region" description="Helical" evidence="7">
    <location>
        <begin position="220"/>
        <end position="244"/>
    </location>
</feature>
<dbReference type="GO" id="GO:0005886">
    <property type="term" value="C:plasma membrane"/>
    <property type="evidence" value="ECO:0007669"/>
    <property type="project" value="UniProtKB-SubCell"/>
</dbReference>
<dbReference type="GO" id="GO:0022857">
    <property type="term" value="F:transmembrane transporter activity"/>
    <property type="evidence" value="ECO:0007669"/>
    <property type="project" value="InterPro"/>
</dbReference>
<dbReference type="PANTHER" id="PTHR43266">
    <property type="entry name" value="MACROLIDE-EFFLUX PROTEIN"/>
    <property type="match status" value="1"/>
</dbReference>
<dbReference type="InterPro" id="IPR011701">
    <property type="entry name" value="MFS"/>
</dbReference>
<dbReference type="InterPro" id="IPR036259">
    <property type="entry name" value="MFS_trans_sf"/>
</dbReference>
<comment type="subcellular location">
    <subcellularLocation>
        <location evidence="1">Cell membrane</location>
        <topology evidence="1">Multi-pass membrane protein</topology>
    </subcellularLocation>
</comment>
<evidence type="ECO:0000256" key="5">
    <source>
        <dbReference type="ARBA" id="ARBA00022989"/>
    </source>
</evidence>
<evidence type="ECO:0000313" key="10">
    <source>
        <dbReference type="Proteomes" id="UP000650466"/>
    </source>
</evidence>
<evidence type="ECO:0000259" key="8">
    <source>
        <dbReference type="PROSITE" id="PS50850"/>
    </source>
</evidence>
<dbReference type="AlphaFoldDB" id="A0A926QL79"/>
<keyword evidence="2" id="KW-0813">Transport</keyword>
<evidence type="ECO:0000256" key="7">
    <source>
        <dbReference type="SAM" id="Phobius"/>
    </source>
</evidence>
<dbReference type="EMBL" id="JACVVD010000007">
    <property type="protein sequence ID" value="MBD0382573.1"/>
    <property type="molecule type" value="Genomic_DNA"/>
</dbReference>
<comment type="caution">
    <text evidence="9">The sequence shown here is derived from an EMBL/GenBank/DDBJ whole genome shotgun (WGS) entry which is preliminary data.</text>
</comment>
<feature type="transmembrane region" description="Helical" evidence="7">
    <location>
        <begin position="167"/>
        <end position="186"/>
    </location>
</feature>
<sequence length="411" mass="44605">MLTLFKNRAVASILSSNVLLQLGIWIRNFAILLYVTEITNNDPLYVSLISVVEFAPIFLFSIIGGTFADRWRPKRTMVISDLLSALSVGAVLLAFIWGDWKAIFLATLVSSIMSQFSQPSALKLFKQHVSEEQLQSVMAMFQSLVAIFMVLGPIIGTFVYQRFGIEISIGVMGAMFLLSALVLTFLPKDKEKEASSGSTHFMRELADGFRYVRVSKVLKALIGTFIMAGLAFGLTQPLNVFVAIENLGKSKEFLQWMLMANGAAMLVGGGAVMAIAKKVSPQKLLAIGMFGSMITTIGVGLSENVIITMALMVLGGFLYPCIQTGINTLFLQNTEEAFVGRVNGVMLPMFMGFMVIGLSLSGILMKGISLLGVFTASGILFLAGALFLVPLFKLGRKETKTVREAPIKGGL</sequence>
<evidence type="ECO:0000256" key="3">
    <source>
        <dbReference type="ARBA" id="ARBA00022475"/>
    </source>
</evidence>
<dbReference type="InterPro" id="IPR020846">
    <property type="entry name" value="MFS_dom"/>
</dbReference>
<dbReference type="SUPFAM" id="SSF103473">
    <property type="entry name" value="MFS general substrate transporter"/>
    <property type="match status" value="1"/>
</dbReference>
<accession>A0A926QL79</accession>
<dbReference type="Gene3D" id="1.20.1250.20">
    <property type="entry name" value="MFS general substrate transporter like domains"/>
    <property type="match status" value="1"/>
</dbReference>
<keyword evidence="6 7" id="KW-0472">Membrane</keyword>
<feature type="transmembrane region" description="Helical" evidence="7">
    <location>
        <begin position="307"/>
        <end position="330"/>
    </location>
</feature>
<dbReference type="Pfam" id="PF07690">
    <property type="entry name" value="MFS_1"/>
    <property type="match status" value="1"/>
</dbReference>
<feature type="transmembrane region" description="Helical" evidence="7">
    <location>
        <begin position="256"/>
        <end position="276"/>
    </location>
</feature>
<dbReference type="CDD" id="cd06173">
    <property type="entry name" value="MFS_MefA_like"/>
    <property type="match status" value="1"/>
</dbReference>
<evidence type="ECO:0000256" key="6">
    <source>
        <dbReference type="ARBA" id="ARBA00023136"/>
    </source>
</evidence>
<evidence type="ECO:0000256" key="4">
    <source>
        <dbReference type="ARBA" id="ARBA00022692"/>
    </source>
</evidence>
<reference evidence="9" key="1">
    <citation type="submission" date="2020-09" db="EMBL/GenBank/DDBJ databases">
        <title>Draft Genome Sequence of Paenibacillus sp. WST5.</title>
        <authorList>
            <person name="Bao Z."/>
        </authorList>
    </citation>
    <scope>NUCLEOTIDE SEQUENCE</scope>
    <source>
        <strain evidence="9">WST5</strain>
    </source>
</reference>
<evidence type="ECO:0000313" key="9">
    <source>
        <dbReference type="EMBL" id="MBD0382573.1"/>
    </source>
</evidence>
<keyword evidence="10" id="KW-1185">Reference proteome</keyword>
<dbReference type="PANTHER" id="PTHR43266:SF8">
    <property type="entry name" value="MACROLIDE-EFFLUX PROTEIN"/>
    <property type="match status" value="1"/>
</dbReference>
<evidence type="ECO:0000256" key="2">
    <source>
        <dbReference type="ARBA" id="ARBA00022448"/>
    </source>
</evidence>
<organism evidence="9 10">
    <name type="scientific">Paenibacillus sedimenti</name>
    <dbReference type="NCBI Taxonomy" id="2770274"/>
    <lineage>
        <taxon>Bacteria</taxon>
        <taxon>Bacillati</taxon>
        <taxon>Bacillota</taxon>
        <taxon>Bacilli</taxon>
        <taxon>Bacillales</taxon>
        <taxon>Paenibacillaceae</taxon>
        <taxon>Paenibacillus</taxon>
    </lineage>
</organism>
<keyword evidence="3" id="KW-1003">Cell membrane</keyword>
<keyword evidence="4 7" id="KW-0812">Transmembrane</keyword>